<evidence type="ECO:0000259" key="1">
    <source>
        <dbReference type="Pfam" id="PF13472"/>
    </source>
</evidence>
<dbReference type="Pfam" id="PF13472">
    <property type="entry name" value="Lipase_GDSL_2"/>
    <property type="match status" value="1"/>
</dbReference>
<dbReference type="Proteomes" id="UP000190166">
    <property type="component" value="Unassembled WGS sequence"/>
</dbReference>
<feature type="domain" description="SGNH hydrolase-type esterase" evidence="1">
    <location>
        <begin position="25"/>
        <end position="198"/>
    </location>
</feature>
<dbReference type="InterPro" id="IPR051532">
    <property type="entry name" value="Ester_Hydrolysis_Enzymes"/>
</dbReference>
<dbReference type="AlphaFoldDB" id="A0A1T5P8X2"/>
<dbReference type="GO" id="GO:0004622">
    <property type="term" value="F:phosphatidylcholine lysophospholipase activity"/>
    <property type="evidence" value="ECO:0007669"/>
    <property type="project" value="TreeGrafter"/>
</dbReference>
<dbReference type="RefSeq" id="WP_200817340.1">
    <property type="nucleotide sequence ID" value="NZ_FUZZ01000004.1"/>
</dbReference>
<evidence type="ECO:0000313" key="3">
    <source>
        <dbReference type="Proteomes" id="UP000190166"/>
    </source>
</evidence>
<name>A0A1T5P8X2_9BACT</name>
<reference evidence="2 3" key="1">
    <citation type="submission" date="2017-02" db="EMBL/GenBank/DDBJ databases">
        <authorList>
            <person name="Peterson S.W."/>
        </authorList>
    </citation>
    <scope>NUCLEOTIDE SEQUENCE [LARGE SCALE GENOMIC DNA]</scope>
    <source>
        <strain evidence="2 3">DSM 18108</strain>
    </source>
</reference>
<protein>
    <submittedName>
        <fullName evidence="2">GDSL-like Lipase/Acylhydrolase family protein</fullName>
    </submittedName>
</protein>
<accession>A0A1T5P8X2</accession>
<proteinExistence type="predicted"/>
<gene>
    <name evidence="2" type="ORF">SAMN05660461_5003</name>
</gene>
<dbReference type="PANTHER" id="PTHR30383">
    <property type="entry name" value="THIOESTERASE 1/PROTEASE 1/LYSOPHOSPHOLIPASE L1"/>
    <property type="match status" value="1"/>
</dbReference>
<dbReference type="STRING" id="393003.SAMN05660461_5003"/>
<evidence type="ECO:0000313" key="2">
    <source>
        <dbReference type="EMBL" id="SKD09122.1"/>
    </source>
</evidence>
<dbReference type="Gene3D" id="3.40.50.1110">
    <property type="entry name" value="SGNH hydrolase"/>
    <property type="match status" value="1"/>
</dbReference>
<organism evidence="2 3">
    <name type="scientific">Chitinophaga ginsengisegetis</name>
    <dbReference type="NCBI Taxonomy" id="393003"/>
    <lineage>
        <taxon>Bacteria</taxon>
        <taxon>Pseudomonadati</taxon>
        <taxon>Bacteroidota</taxon>
        <taxon>Chitinophagia</taxon>
        <taxon>Chitinophagales</taxon>
        <taxon>Chitinophagaceae</taxon>
        <taxon>Chitinophaga</taxon>
    </lineage>
</organism>
<dbReference type="EMBL" id="FUZZ01000004">
    <property type="protein sequence ID" value="SKD09122.1"/>
    <property type="molecule type" value="Genomic_DNA"/>
</dbReference>
<keyword evidence="3" id="KW-1185">Reference proteome</keyword>
<keyword evidence="2" id="KW-0378">Hydrolase</keyword>
<dbReference type="InterPro" id="IPR013830">
    <property type="entry name" value="SGNH_hydro"/>
</dbReference>
<sequence>MMHRRTFLQTGLLTTSVAFQEKYFSWKPAVKATPIADPQVINAGVGGNNTIDLLKRIDQDCLSHRPDLTVLMAGTNDMNSVKYVPLPQYEKNIRSIVKQIMNINSQVLLMTILPAYEPYLFTRHRKEFYEPEGYQERNRQVNDVIRKIAADNKLLVLDMHHVFEKTGNIGTDADSLLRNEANSGKTDGLHPTPEGYRLMGVVVYEAIMQLQLPHNKVVCFGDSITLGDGGVSGKSYPAALKRLLGS</sequence>
<dbReference type="InterPro" id="IPR036514">
    <property type="entry name" value="SGNH_hydro_sf"/>
</dbReference>
<dbReference type="SUPFAM" id="SSF52266">
    <property type="entry name" value="SGNH hydrolase"/>
    <property type="match status" value="1"/>
</dbReference>
<dbReference type="PANTHER" id="PTHR30383:SF5">
    <property type="entry name" value="SGNH HYDROLASE-TYPE ESTERASE DOMAIN-CONTAINING PROTEIN"/>
    <property type="match status" value="1"/>
</dbReference>